<evidence type="ECO:0000313" key="1">
    <source>
        <dbReference type="EMBL" id="CDR42377.1"/>
    </source>
</evidence>
<dbReference type="EMBL" id="LK052894">
    <property type="protein sequence ID" value="CDR42377.1"/>
    <property type="molecule type" value="Genomic_DNA"/>
</dbReference>
<dbReference type="OrthoDB" id="274752at2759"/>
<proteinExistence type="predicted"/>
<dbReference type="AlphaFoldDB" id="A0A061AYR3"/>
<protein>
    <submittedName>
        <fullName evidence="1">CYFA0S09e02300g1_1</fullName>
    </submittedName>
</protein>
<name>A0A061AYR3_CYBFA</name>
<gene>
    <name evidence="1" type="ORF">CYFA0S_09e02300g</name>
</gene>
<dbReference type="VEuPathDB" id="FungiDB:BON22_2655"/>
<dbReference type="PhylomeDB" id="A0A061AYR3"/>
<accession>A0A061AYR3</accession>
<dbReference type="PANTHER" id="PTHR28207:SF1">
    <property type="entry name" value="ATP SYNTHASE SUBUNIT H, MITOCHONDRIAL"/>
    <property type="match status" value="1"/>
</dbReference>
<dbReference type="GO" id="GO:0046933">
    <property type="term" value="F:proton-transporting ATP synthase activity, rotational mechanism"/>
    <property type="evidence" value="ECO:0007669"/>
    <property type="project" value="TreeGrafter"/>
</dbReference>
<reference evidence="1" key="1">
    <citation type="journal article" date="2014" name="Genome Announc.">
        <title>Genome sequence of the yeast Cyberlindnera fabianii (Hansenula fabianii).</title>
        <authorList>
            <person name="Freel K.C."/>
            <person name="Sarilar V."/>
            <person name="Neuveglise C."/>
            <person name="Devillers H."/>
            <person name="Friedrich A."/>
            <person name="Schacherer J."/>
        </authorList>
    </citation>
    <scope>NUCLEOTIDE SEQUENCE</scope>
    <source>
        <strain evidence="1">YJS4271</strain>
    </source>
</reference>
<dbReference type="PANTHER" id="PTHR28207">
    <property type="entry name" value="ATP SYNTHASE SUBUNIT H, MITOCHONDRIAL"/>
    <property type="match status" value="1"/>
</dbReference>
<sequence>MFAARRLVASKASVRAFSAMPARKNIIQDLYIKELKAFKPTPISAKDAEGATRPWKKPVAPAAPGLEVDAASELASYESADVEVAAPSKNTAGEQVSEEWFVLEEPEDDHH</sequence>
<dbReference type="InterPro" id="IPR019711">
    <property type="entry name" value="ATP_synth_F0_suH"/>
</dbReference>
<organism evidence="1">
    <name type="scientific">Cyberlindnera fabianii</name>
    <name type="common">Yeast</name>
    <name type="synonym">Hansenula fabianii</name>
    <dbReference type="NCBI Taxonomy" id="36022"/>
    <lineage>
        <taxon>Eukaryota</taxon>
        <taxon>Fungi</taxon>
        <taxon>Dikarya</taxon>
        <taxon>Ascomycota</taxon>
        <taxon>Saccharomycotina</taxon>
        <taxon>Saccharomycetes</taxon>
        <taxon>Phaffomycetales</taxon>
        <taxon>Phaffomycetaceae</taxon>
        <taxon>Cyberlindnera</taxon>
    </lineage>
</organism>
<dbReference type="Pfam" id="PF10775">
    <property type="entry name" value="ATP_sub_h"/>
    <property type="match status" value="1"/>
</dbReference>